<dbReference type="Proteomes" id="UP000187406">
    <property type="component" value="Unassembled WGS sequence"/>
</dbReference>
<dbReference type="PANTHER" id="PTHR31286:SF165">
    <property type="entry name" value="DUF4283 DOMAIN-CONTAINING PROTEIN"/>
    <property type="match status" value="1"/>
</dbReference>
<evidence type="ECO:0000313" key="3">
    <source>
        <dbReference type="EMBL" id="GAV91182.1"/>
    </source>
</evidence>
<comment type="caution">
    <text evidence="3">The sequence shown here is derived from an EMBL/GenBank/DDBJ whole genome shotgun (WGS) entry which is preliminary data.</text>
</comment>
<accession>A0A1Q3DFG1</accession>
<feature type="domain" description="DUF4283" evidence="2">
    <location>
        <begin position="11"/>
        <end position="77"/>
    </location>
</feature>
<gene>
    <name evidence="3" type="ORF">CFOL_v3_34581</name>
</gene>
<keyword evidence="4" id="KW-1185">Reference proteome</keyword>
<dbReference type="InParanoid" id="A0A1Q3DFG1"/>
<dbReference type="PANTHER" id="PTHR31286">
    <property type="entry name" value="GLYCINE-RICH CELL WALL STRUCTURAL PROTEIN 1.8-LIKE"/>
    <property type="match status" value="1"/>
</dbReference>
<feature type="region of interest" description="Disordered" evidence="1">
    <location>
        <begin position="225"/>
        <end position="267"/>
    </location>
</feature>
<proteinExistence type="predicted"/>
<reference evidence="4" key="1">
    <citation type="submission" date="2016-04" db="EMBL/GenBank/DDBJ databases">
        <title>Cephalotus genome sequencing.</title>
        <authorList>
            <person name="Fukushima K."/>
            <person name="Hasebe M."/>
            <person name="Fang X."/>
        </authorList>
    </citation>
    <scope>NUCLEOTIDE SEQUENCE [LARGE SCALE GENOMIC DNA]</scope>
    <source>
        <strain evidence="4">cv. St1</strain>
    </source>
</reference>
<protein>
    <submittedName>
        <fullName evidence="3">DUF4283 domain-containing protein</fullName>
    </submittedName>
</protein>
<evidence type="ECO:0000313" key="4">
    <source>
        <dbReference type="Proteomes" id="UP000187406"/>
    </source>
</evidence>
<sequence>MGDSFGEVLCGEADPIQISAGRFNKKWENTGKFSIYTAENGIYIFKCESSIVRDWILENGPWDVRGVHLAVRLWEREMPPLQCSFTKVPIWVKLMNILMEYWTLAGLSQMASVLGNPFHMDAATESKRKINFARICVEMSASSKFLINIRTKRNSGAFMDVKVEYCWKPVVCEQCKVFDHSTCLCPVDRKLALSPASVKRSVLAAKANAPNVWVKVGNRGKVNMPHEGENASTHLSSVPAEAGSSKAPAMVDKRKGRVEESPQTDFLDRNSMEINNLEGFVGENFDSLVTKSPGESEAGGGKKKKRKNTPVGRAGKTGRKR</sequence>
<name>A0A1Q3DFG1_CEPFO</name>
<feature type="compositionally biased region" description="Basic and acidic residues" evidence="1">
    <location>
        <begin position="251"/>
        <end position="267"/>
    </location>
</feature>
<evidence type="ECO:0000256" key="1">
    <source>
        <dbReference type="SAM" id="MobiDB-lite"/>
    </source>
</evidence>
<dbReference type="OrthoDB" id="1939300at2759"/>
<dbReference type="InterPro" id="IPR040256">
    <property type="entry name" value="At4g02000-like"/>
</dbReference>
<organism evidence="3 4">
    <name type="scientific">Cephalotus follicularis</name>
    <name type="common">Albany pitcher plant</name>
    <dbReference type="NCBI Taxonomy" id="3775"/>
    <lineage>
        <taxon>Eukaryota</taxon>
        <taxon>Viridiplantae</taxon>
        <taxon>Streptophyta</taxon>
        <taxon>Embryophyta</taxon>
        <taxon>Tracheophyta</taxon>
        <taxon>Spermatophyta</taxon>
        <taxon>Magnoliopsida</taxon>
        <taxon>eudicotyledons</taxon>
        <taxon>Gunneridae</taxon>
        <taxon>Pentapetalae</taxon>
        <taxon>rosids</taxon>
        <taxon>fabids</taxon>
        <taxon>Oxalidales</taxon>
        <taxon>Cephalotaceae</taxon>
        <taxon>Cephalotus</taxon>
    </lineage>
</organism>
<evidence type="ECO:0000259" key="2">
    <source>
        <dbReference type="Pfam" id="PF14111"/>
    </source>
</evidence>
<dbReference type="EMBL" id="BDDD01007072">
    <property type="protein sequence ID" value="GAV91182.1"/>
    <property type="molecule type" value="Genomic_DNA"/>
</dbReference>
<feature type="region of interest" description="Disordered" evidence="1">
    <location>
        <begin position="283"/>
        <end position="321"/>
    </location>
</feature>
<dbReference type="InterPro" id="IPR025558">
    <property type="entry name" value="DUF4283"/>
</dbReference>
<dbReference type="AlphaFoldDB" id="A0A1Q3DFG1"/>
<dbReference type="Pfam" id="PF14111">
    <property type="entry name" value="DUF4283"/>
    <property type="match status" value="1"/>
</dbReference>